<organism evidence="1 2">
    <name type="scientific">Endozoicomonas gorgoniicola</name>
    <dbReference type="NCBI Taxonomy" id="1234144"/>
    <lineage>
        <taxon>Bacteria</taxon>
        <taxon>Pseudomonadati</taxon>
        <taxon>Pseudomonadota</taxon>
        <taxon>Gammaproteobacteria</taxon>
        <taxon>Oceanospirillales</taxon>
        <taxon>Endozoicomonadaceae</taxon>
        <taxon>Endozoicomonas</taxon>
    </lineage>
</organism>
<dbReference type="EMBL" id="JAPFCC010000001">
    <property type="protein sequence ID" value="MCW7556150.1"/>
    <property type="molecule type" value="Genomic_DNA"/>
</dbReference>
<accession>A0ABT3N3E3</accession>
<dbReference type="RefSeq" id="WP_262565861.1">
    <property type="nucleotide sequence ID" value="NZ_JAPFCC010000001.1"/>
</dbReference>
<evidence type="ECO:0000313" key="1">
    <source>
        <dbReference type="EMBL" id="MCW7556150.1"/>
    </source>
</evidence>
<gene>
    <name evidence="1" type="ORF">NX722_26685</name>
</gene>
<sequence>MENSGATIKAVIITEQCDQRTMAAIASVFNIQGIREMILSYLSPRDLCALASVLSSAAIPKGPHPSIDRFIMNQGLMTLDRHSDLTSASADTIAAIIRKYSKHTAITYSANKSLKPDIEDRGKVVNFHVAEVVVSNHETAGSRWERFLARTKLSSFDVGTVGEGLTAVGTTGSKVFFIRAGWNFGRSMDDYLLIVYAPSYEKILDHIIGDYCFSREFITPVVHRVRWEHDAHKEPDFETSGGWFHLR</sequence>
<evidence type="ECO:0000313" key="2">
    <source>
        <dbReference type="Proteomes" id="UP001209854"/>
    </source>
</evidence>
<name>A0ABT3N3E3_9GAMM</name>
<keyword evidence="2" id="KW-1185">Reference proteome</keyword>
<reference evidence="1 2" key="1">
    <citation type="submission" date="2022-10" db="EMBL/GenBank/DDBJ databases">
        <title>High-quality genome sequences of two octocoral-associated bacteria, Endozoicomonas euniceicola EF212 and Endozoicomonas gorgoniicola PS125.</title>
        <authorList>
            <person name="Chiou Y.-J."/>
            <person name="Chen Y.-H."/>
        </authorList>
    </citation>
    <scope>NUCLEOTIDE SEQUENCE [LARGE SCALE GENOMIC DNA]</scope>
    <source>
        <strain evidence="1 2">PS125</strain>
    </source>
</reference>
<proteinExistence type="predicted"/>
<dbReference type="Proteomes" id="UP001209854">
    <property type="component" value="Unassembled WGS sequence"/>
</dbReference>
<protein>
    <submittedName>
        <fullName evidence="1">Uncharacterized protein</fullName>
    </submittedName>
</protein>
<comment type="caution">
    <text evidence="1">The sequence shown here is derived from an EMBL/GenBank/DDBJ whole genome shotgun (WGS) entry which is preliminary data.</text>
</comment>